<reference evidence="2 3" key="1">
    <citation type="journal article" date="2013" name="PLoS Genet.">
        <title>The genome and development-dependent transcriptomes of Pyronema confluens: a window into fungal evolution.</title>
        <authorList>
            <person name="Traeger S."/>
            <person name="Altegoer F."/>
            <person name="Freitag M."/>
            <person name="Gabaldon T."/>
            <person name="Kempken F."/>
            <person name="Kumar A."/>
            <person name="Marcet-Houben M."/>
            <person name="Poggeler S."/>
            <person name="Stajich J.E."/>
            <person name="Nowrousian M."/>
        </authorList>
    </citation>
    <scope>NUCLEOTIDE SEQUENCE [LARGE SCALE GENOMIC DNA]</scope>
    <source>
        <strain evidence="3">CBS 100304</strain>
        <tissue evidence="2">Vegetative mycelium</tissue>
    </source>
</reference>
<evidence type="ECO:0000313" key="2">
    <source>
        <dbReference type="EMBL" id="CCX34913.1"/>
    </source>
</evidence>
<feature type="region of interest" description="Disordered" evidence="1">
    <location>
        <begin position="1"/>
        <end position="98"/>
    </location>
</feature>
<feature type="compositionally biased region" description="Low complexity" evidence="1">
    <location>
        <begin position="1"/>
        <end position="13"/>
    </location>
</feature>
<feature type="compositionally biased region" description="Basic and acidic residues" evidence="1">
    <location>
        <begin position="65"/>
        <end position="76"/>
    </location>
</feature>
<feature type="compositionally biased region" description="Basic and acidic residues" evidence="1">
    <location>
        <begin position="89"/>
        <end position="98"/>
    </location>
</feature>
<organism evidence="2 3">
    <name type="scientific">Pyronema omphalodes (strain CBS 100304)</name>
    <name type="common">Pyronema confluens</name>
    <dbReference type="NCBI Taxonomy" id="1076935"/>
    <lineage>
        <taxon>Eukaryota</taxon>
        <taxon>Fungi</taxon>
        <taxon>Dikarya</taxon>
        <taxon>Ascomycota</taxon>
        <taxon>Pezizomycotina</taxon>
        <taxon>Pezizomycetes</taxon>
        <taxon>Pezizales</taxon>
        <taxon>Pyronemataceae</taxon>
        <taxon>Pyronema</taxon>
    </lineage>
</organism>
<dbReference type="EMBL" id="HF936663">
    <property type="protein sequence ID" value="CCX34913.1"/>
    <property type="molecule type" value="Genomic_DNA"/>
</dbReference>
<keyword evidence="3" id="KW-1185">Reference proteome</keyword>
<accession>U4LYI7</accession>
<evidence type="ECO:0000313" key="3">
    <source>
        <dbReference type="Proteomes" id="UP000018144"/>
    </source>
</evidence>
<dbReference type="Proteomes" id="UP000018144">
    <property type="component" value="Unassembled WGS sequence"/>
</dbReference>
<feature type="compositionally biased region" description="Polar residues" evidence="1">
    <location>
        <begin position="29"/>
        <end position="50"/>
    </location>
</feature>
<sequence>MPSKPNKPSQPSKDQLHNLAHDCERDLNSSEAQNSSRDNISDSKTSSGFDKSTADKHAGSGSHKHGSEPGGRRAPEDEGAGSKRSGRFPKGEVNDWTK</sequence>
<evidence type="ECO:0000256" key="1">
    <source>
        <dbReference type="SAM" id="MobiDB-lite"/>
    </source>
</evidence>
<dbReference type="AlphaFoldDB" id="U4LYI7"/>
<name>U4LYI7_PYROM</name>
<proteinExistence type="predicted"/>
<feature type="compositionally biased region" description="Basic and acidic residues" evidence="1">
    <location>
        <begin position="14"/>
        <end position="28"/>
    </location>
</feature>
<gene>
    <name evidence="2" type="ORF">PCON_04589</name>
</gene>
<protein>
    <submittedName>
        <fullName evidence="2">Uncharacterized protein</fullName>
    </submittedName>
</protein>